<gene>
    <name evidence="1" type="ORF">J2S02_004796</name>
</gene>
<keyword evidence="2" id="KW-1185">Reference proteome</keyword>
<proteinExistence type="predicted"/>
<dbReference type="EMBL" id="JAUSTZ010000021">
    <property type="protein sequence ID" value="MDQ0228413.1"/>
    <property type="molecule type" value="Genomic_DNA"/>
</dbReference>
<comment type="caution">
    <text evidence="1">The sequence shown here is derived from an EMBL/GenBank/DDBJ whole genome shotgun (WGS) entry which is preliminary data.</text>
</comment>
<accession>A0ABT9Z825</accession>
<dbReference type="RefSeq" id="WP_174879932.1">
    <property type="nucleotide sequence ID" value="NZ_CADEPK010000080.1"/>
</dbReference>
<organism evidence="1 2">
    <name type="scientific">Metabacillus niabensis</name>
    <dbReference type="NCBI Taxonomy" id="324854"/>
    <lineage>
        <taxon>Bacteria</taxon>
        <taxon>Bacillati</taxon>
        <taxon>Bacillota</taxon>
        <taxon>Bacilli</taxon>
        <taxon>Bacillales</taxon>
        <taxon>Bacillaceae</taxon>
        <taxon>Metabacillus</taxon>
    </lineage>
</organism>
<reference evidence="1 2" key="1">
    <citation type="submission" date="2023-07" db="EMBL/GenBank/DDBJ databases">
        <title>Genomic Encyclopedia of Type Strains, Phase IV (KMG-IV): sequencing the most valuable type-strain genomes for metagenomic binning, comparative biology and taxonomic classification.</title>
        <authorList>
            <person name="Goeker M."/>
        </authorList>
    </citation>
    <scope>NUCLEOTIDE SEQUENCE [LARGE SCALE GENOMIC DNA]</scope>
    <source>
        <strain evidence="1 2">DSM 17723</strain>
    </source>
</reference>
<protein>
    <recommendedName>
        <fullName evidence="3">DUF3168 domain-containing protein</fullName>
    </recommendedName>
</protein>
<dbReference type="Proteomes" id="UP001232245">
    <property type="component" value="Unassembled WGS sequence"/>
</dbReference>
<sequence>MDVLDLVYQGLIADEYINEKVFNRIKFYEYPETGDVTGPHIIMELVDSPNPSNFADNKWLTYNCYLQIEVWSPNRKITNQIADKVRDVLWDSFGFVQKRGQQEYDEGVFRDARRYEGTIYRDDLDGV</sequence>
<evidence type="ECO:0000313" key="1">
    <source>
        <dbReference type="EMBL" id="MDQ0228413.1"/>
    </source>
</evidence>
<evidence type="ECO:0000313" key="2">
    <source>
        <dbReference type="Proteomes" id="UP001232245"/>
    </source>
</evidence>
<name>A0ABT9Z825_9BACI</name>
<evidence type="ECO:0008006" key="3">
    <source>
        <dbReference type="Google" id="ProtNLM"/>
    </source>
</evidence>